<reference evidence="1" key="1">
    <citation type="submission" date="2022-05" db="EMBL/GenBank/DDBJ databases">
        <title>Chromosome-level genome of Chaenocephalus aceratus.</title>
        <authorList>
            <person name="Park H."/>
        </authorList>
    </citation>
    <scope>NUCLEOTIDE SEQUENCE</scope>
    <source>
        <strain evidence="1">KU_202001</strain>
    </source>
</reference>
<sequence>MDDLANFITAVLPGCGLQPIVDVLDNLGVTTVEDLNFVEVDDLGGILKKVECKKLLARARRPSTDTQSSGTERYDGRLDDSCLGSPASSLDLHDGTEMASTSECSISGGKRTAALDYN</sequence>
<evidence type="ECO:0000313" key="1">
    <source>
        <dbReference type="EMBL" id="KAI4811624.1"/>
    </source>
</evidence>
<proteinExistence type="predicted"/>
<dbReference type="EMBL" id="CM043800">
    <property type="protein sequence ID" value="KAI4811624.1"/>
    <property type="molecule type" value="Genomic_DNA"/>
</dbReference>
<gene>
    <name evidence="1" type="ORF">KUCAC02_014503</name>
</gene>
<dbReference type="Proteomes" id="UP001057452">
    <property type="component" value="Chromosome 16"/>
</dbReference>
<comment type="caution">
    <text evidence="1">The sequence shown here is derived from an EMBL/GenBank/DDBJ whole genome shotgun (WGS) entry which is preliminary data.</text>
</comment>
<name>A0ACB9WEN3_CHAAC</name>
<protein>
    <submittedName>
        <fullName evidence="1">Uncharacterized protein</fullName>
    </submittedName>
</protein>
<accession>A0ACB9WEN3</accession>
<organism evidence="1 2">
    <name type="scientific">Chaenocephalus aceratus</name>
    <name type="common">Blackfin icefish</name>
    <name type="synonym">Chaenichthys aceratus</name>
    <dbReference type="NCBI Taxonomy" id="36190"/>
    <lineage>
        <taxon>Eukaryota</taxon>
        <taxon>Metazoa</taxon>
        <taxon>Chordata</taxon>
        <taxon>Craniata</taxon>
        <taxon>Vertebrata</taxon>
        <taxon>Euteleostomi</taxon>
        <taxon>Actinopterygii</taxon>
        <taxon>Neopterygii</taxon>
        <taxon>Teleostei</taxon>
        <taxon>Neoteleostei</taxon>
        <taxon>Acanthomorphata</taxon>
        <taxon>Eupercaria</taxon>
        <taxon>Perciformes</taxon>
        <taxon>Notothenioidei</taxon>
        <taxon>Channichthyidae</taxon>
        <taxon>Chaenocephalus</taxon>
    </lineage>
</organism>
<evidence type="ECO:0000313" key="2">
    <source>
        <dbReference type="Proteomes" id="UP001057452"/>
    </source>
</evidence>
<keyword evidence="2" id="KW-1185">Reference proteome</keyword>